<evidence type="ECO:0000313" key="2">
    <source>
        <dbReference type="EMBL" id="DAD69138.1"/>
    </source>
</evidence>
<keyword evidence="1" id="KW-1133">Transmembrane helix</keyword>
<protein>
    <submittedName>
        <fullName evidence="2">Uncharacterized protein</fullName>
    </submittedName>
</protein>
<keyword evidence="1" id="KW-0812">Transmembrane</keyword>
<organism evidence="2">
    <name type="scientific">Myoviridae sp. ctRD66</name>
    <dbReference type="NCBI Taxonomy" id="2823544"/>
    <lineage>
        <taxon>Viruses</taxon>
        <taxon>Duplodnaviria</taxon>
        <taxon>Heunggongvirae</taxon>
        <taxon>Uroviricota</taxon>
        <taxon>Caudoviricetes</taxon>
    </lineage>
</organism>
<proteinExistence type="predicted"/>
<dbReference type="EMBL" id="BK014715">
    <property type="protein sequence ID" value="DAD69138.1"/>
    <property type="molecule type" value="Genomic_DNA"/>
</dbReference>
<accession>A0A8S5LGR8</accession>
<evidence type="ECO:0000256" key="1">
    <source>
        <dbReference type="SAM" id="Phobius"/>
    </source>
</evidence>
<keyword evidence="1" id="KW-0472">Membrane</keyword>
<reference evidence="2" key="1">
    <citation type="journal article" date="2021" name="Proc. Natl. Acad. Sci. U.S.A.">
        <title>A Catalog of Tens of Thousands of Viruses from Human Metagenomes Reveals Hidden Associations with Chronic Diseases.</title>
        <authorList>
            <person name="Tisza M.J."/>
            <person name="Buck C.B."/>
        </authorList>
    </citation>
    <scope>NUCLEOTIDE SEQUENCE</scope>
    <source>
        <strain evidence="2">CtRD66</strain>
    </source>
</reference>
<sequence>MKIIYKKEQKYVALFLFVINNIITLNNTSVLFTVITF</sequence>
<feature type="transmembrane region" description="Helical" evidence="1">
    <location>
        <begin position="12"/>
        <end position="35"/>
    </location>
</feature>
<name>A0A8S5LGR8_9CAUD</name>